<sequence length="234" mass="25964">MSEKPLDDGSNDSVKTKVTHNPGWNDPPVFSYDAVAGTAQSKTPKRGLLLNKRVAFPLSSQPPSNKPPTTNNVLPAIPMTSAGPPVQPGLPLLVHSTREGKTSEENVQQSLQKEEALQKVMEGFEQILKDSAHDFEKSGGEIRRRLDVMKKMWEEDQLKPEIYTRMIQLSEALTDANGELADHIHMGLMVDHVSLCSPWMVGVRQLIHHVKSRAIKQDDCLEETLTSGQQVITL</sequence>
<dbReference type="Proteomes" id="UP000502823">
    <property type="component" value="Unassembled WGS sequence"/>
</dbReference>
<dbReference type="PANTHER" id="PTHR18834">
    <property type="entry name" value="STEROID RECEPTOR RNA ACTIVATOR 1"/>
    <property type="match status" value="1"/>
</dbReference>
<dbReference type="GO" id="GO:0005634">
    <property type="term" value="C:nucleus"/>
    <property type="evidence" value="ECO:0007669"/>
    <property type="project" value="TreeGrafter"/>
</dbReference>
<dbReference type="Pfam" id="PF07304">
    <property type="entry name" value="SRA1"/>
    <property type="match status" value="1"/>
</dbReference>
<dbReference type="OrthoDB" id="5982138at2759"/>
<feature type="region of interest" description="Disordered" evidence="1">
    <location>
        <begin position="1"/>
        <end position="29"/>
    </location>
</feature>
<dbReference type="GO" id="GO:0003713">
    <property type="term" value="F:transcription coactivator activity"/>
    <property type="evidence" value="ECO:0007669"/>
    <property type="project" value="InterPro"/>
</dbReference>
<organism evidence="3 4">
    <name type="scientific">Coptotermes formosanus</name>
    <name type="common">Formosan subterranean termite</name>
    <dbReference type="NCBI Taxonomy" id="36987"/>
    <lineage>
        <taxon>Eukaryota</taxon>
        <taxon>Metazoa</taxon>
        <taxon>Ecdysozoa</taxon>
        <taxon>Arthropoda</taxon>
        <taxon>Hexapoda</taxon>
        <taxon>Insecta</taxon>
        <taxon>Pterygota</taxon>
        <taxon>Neoptera</taxon>
        <taxon>Polyneoptera</taxon>
        <taxon>Dictyoptera</taxon>
        <taxon>Blattodea</taxon>
        <taxon>Blattoidea</taxon>
        <taxon>Termitoidae</taxon>
        <taxon>Rhinotermitidae</taxon>
        <taxon>Coptotermes</taxon>
    </lineage>
</organism>
<evidence type="ECO:0000256" key="1">
    <source>
        <dbReference type="SAM" id="MobiDB-lite"/>
    </source>
</evidence>
<dbReference type="InterPro" id="IPR040243">
    <property type="entry name" value="Steroid_recept_RNA_1"/>
</dbReference>
<gene>
    <name evidence="3" type="ORF">Cfor_08500</name>
</gene>
<name>A0A6L2PWQ2_COPFO</name>
<dbReference type="InterPro" id="IPR009917">
    <property type="entry name" value="SRA1/Sec31"/>
</dbReference>
<dbReference type="GO" id="GO:0006357">
    <property type="term" value="P:regulation of transcription by RNA polymerase II"/>
    <property type="evidence" value="ECO:0007669"/>
    <property type="project" value="InterPro"/>
</dbReference>
<feature type="domain" description="SRA1/Sec31" evidence="2">
    <location>
        <begin position="80"/>
        <end position="213"/>
    </location>
</feature>
<dbReference type="Gene3D" id="1.20.940.10">
    <property type="entry name" value="Functional domain of the splicing factor Prp18"/>
    <property type="match status" value="1"/>
</dbReference>
<evidence type="ECO:0000313" key="4">
    <source>
        <dbReference type="Proteomes" id="UP000502823"/>
    </source>
</evidence>
<dbReference type="InParanoid" id="A0A6L2PWQ2"/>
<proteinExistence type="predicted"/>
<evidence type="ECO:0000313" key="3">
    <source>
        <dbReference type="EMBL" id="GFG35018.1"/>
    </source>
</evidence>
<protein>
    <recommendedName>
        <fullName evidence="2">SRA1/Sec31 domain-containing protein</fullName>
    </recommendedName>
</protein>
<accession>A0A6L2PWQ2</accession>
<dbReference type="PANTHER" id="PTHR18834:SF2">
    <property type="entry name" value="STEROID RECEPTOR RNA ACTIVATOR 1"/>
    <property type="match status" value="1"/>
</dbReference>
<keyword evidence="4" id="KW-1185">Reference proteome</keyword>
<evidence type="ECO:0000259" key="2">
    <source>
        <dbReference type="Pfam" id="PF07304"/>
    </source>
</evidence>
<dbReference type="AlphaFoldDB" id="A0A6L2PWQ2"/>
<comment type="caution">
    <text evidence="3">The sequence shown here is derived from an EMBL/GenBank/DDBJ whole genome shotgun (WGS) entry which is preliminary data.</text>
</comment>
<dbReference type="EMBL" id="BLKM01008815">
    <property type="protein sequence ID" value="GFG35018.1"/>
    <property type="molecule type" value="Genomic_DNA"/>
</dbReference>
<reference evidence="4" key="1">
    <citation type="submission" date="2020-01" db="EMBL/GenBank/DDBJ databases">
        <title>Draft genome sequence of the Termite Coptotermes fromosanus.</title>
        <authorList>
            <person name="Itakura S."/>
            <person name="Yosikawa Y."/>
            <person name="Umezawa K."/>
        </authorList>
    </citation>
    <scope>NUCLEOTIDE SEQUENCE [LARGE SCALE GENOMIC DNA]</scope>
</reference>